<dbReference type="AlphaFoldDB" id="A0A941ETX3"/>
<sequence>MNSSPWITSLGGPLILIPESACEHWIGAPRDWPEDEGDYGRACAVDGFIGLIDVGPARALVLGDDPAPTTFHPERNLLIRAIAIEADTDLDALLDRVLPTIDWDEQLTWDIPGPIMLFDSVYSYTQVIEEGEERVRIELAAGHHTVQAGYIQIPDEAWLILVQFTGPEPA</sequence>
<evidence type="ECO:0008006" key="3">
    <source>
        <dbReference type="Google" id="ProtNLM"/>
    </source>
</evidence>
<gene>
    <name evidence="1" type="ORF">KDL01_27030</name>
</gene>
<evidence type="ECO:0000313" key="1">
    <source>
        <dbReference type="EMBL" id="MBR7836961.1"/>
    </source>
</evidence>
<proteinExistence type="predicted"/>
<dbReference type="RefSeq" id="WP_212531433.1">
    <property type="nucleotide sequence ID" value="NZ_JAGSOG010000173.1"/>
</dbReference>
<dbReference type="InterPro" id="IPR028961">
    <property type="entry name" value="Imm21"/>
</dbReference>
<dbReference type="Pfam" id="PF15589">
    <property type="entry name" value="Imm21"/>
    <property type="match status" value="1"/>
</dbReference>
<organism evidence="1 2">
    <name type="scientific">Actinospica durhamensis</name>
    <dbReference type="NCBI Taxonomy" id="1508375"/>
    <lineage>
        <taxon>Bacteria</taxon>
        <taxon>Bacillati</taxon>
        <taxon>Actinomycetota</taxon>
        <taxon>Actinomycetes</taxon>
        <taxon>Catenulisporales</taxon>
        <taxon>Actinospicaceae</taxon>
        <taxon>Actinospica</taxon>
    </lineage>
</organism>
<protein>
    <recommendedName>
        <fullName evidence="3">Immunity protein 21 of polymorphic toxin system</fullName>
    </recommendedName>
</protein>
<dbReference type="EMBL" id="JAGSOG010000173">
    <property type="protein sequence ID" value="MBR7836961.1"/>
    <property type="molecule type" value="Genomic_DNA"/>
</dbReference>
<accession>A0A941ETX3</accession>
<keyword evidence="2" id="KW-1185">Reference proteome</keyword>
<name>A0A941ETX3_9ACTN</name>
<evidence type="ECO:0000313" key="2">
    <source>
        <dbReference type="Proteomes" id="UP000675781"/>
    </source>
</evidence>
<reference evidence="1" key="1">
    <citation type="submission" date="2021-04" db="EMBL/GenBank/DDBJ databases">
        <title>Genome based classification of Actinospica acidithermotolerans sp. nov., an actinobacterium isolated from an Indonesian hot spring.</title>
        <authorList>
            <person name="Kusuma A.B."/>
            <person name="Putra K.E."/>
            <person name="Nafisah S."/>
            <person name="Loh J."/>
            <person name="Nouioui I."/>
            <person name="Goodfellow M."/>
        </authorList>
    </citation>
    <scope>NUCLEOTIDE SEQUENCE</scope>
    <source>
        <strain evidence="1">CSCA 57</strain>
    </source>
</reference>
<comment type="caution">
    <text evidence="1">The sequence shown here is derived from an EMBL/GenBank/DDBJ whole genome shotgun (WGS) entry which is preliminary data.</text>
</comment>
<dbReference type="Proteomes" id="UP000675781">
    <property type="component" value="Unassembled WGS sequence"/>
</dbReference>